<evidence type="ECO:0000313" key="8">
    <source>
        <dbReference type="Ensembl" id="ENSMMOP00000015139.1"/>
    </source>
</evidence>
<comment type="subcellular location">
    <subcellularLocation>
        <location evidence="1">Nucleus</location>
    </subcellularLocation>
</comment>
<feature type="region of interest" description="Disordered" evidence="6">
    <location>
        <begin position="63"/>
        <end position="83"/>
    </location>
</feature>
<dbReference type="GO" id="GO:0005634">
    <property type="term" value="C:nucleus"/>
    <property type="evidence" value="ECO:0007669"/>
    <property type="project" value="UniProtKB-SubCell"/>
</dbReference>
<evidence type="ECO:0000256" key="6">
    <source>
        <dbReference type="SAM" id="MobiDB-lite"/>
    </source>
</evidence>
<feature type="region of interest" description="Disordered" evidence="6">
    <location>
        <begin position="300"/>
        <end position="324"/>
    </location>
</feature>
<proteinExistence type="predicted"/>
<evidence type="ECO:0000256" key="4">
    <source>
        <dbReference type="ARBA" id="ARBA00023163"/>
    </source>
</evidence>
<dbReference type="InterPro" id="IPR011598">
    <property type="entry name" value="bHLH_dom"/>
</dbReference>
<feature type="domain" description="BHLH" evidence="7">
    <location>
        <begin position="227"/>
        <end position="278"/>
    </location>
</feature>
<dbReference type="PANTHER" id="PTHR11969">
    <property type="entry name" value="MAX DIMERIZATION, MAD"/>
    <property type="match status" value="1"/>
</dbReference>
<dbReference type="InterPro" id="IPR036638">
    <property type="entry name" value="HLH_DNA-bd_sf"/>
</dbReference>
<dbReference type="AlphaFoldDB" id="A0A3Q3X007"/>
<evidence type="ECO:0000256" key="3">
    <source>
        <dbReference type="ARBA" id="ARBA00023125"/>
    </source>
</evidence>
<dbReference type="Gene3D" id="4.10.280.10">
    <property type="entry name" value="Helix-loop-helix DNA-binding domain"/>
    <property type="match status" value="1"/>
</dbReference>
<sequence length="437" mass="47121">MSIDTLLEAARYLEWQAQQQQIAREEEQRKEKELINREAESKHVELVTSLSQPVRANHITWNDDSHRQQPHQPAAPPAPSLPPPQVPIAVIPMVPVVTATPSVPPLPLTMPIAAAATTLNNSPPAKNASSPPKLQQQQPTSPHLLCAPHMKVEVKVETGQQLVGGKPGQSQPQVQIQYPTSISANGSGSQHALVPHQAPPSSQPRPNGVTMEDMRGMEGKRRPGGSVHMFVCVKVDKRVRAHLKECFETLKKNVPNVDEKKTSNLSVLRSALRYIQVQLDKISSALVKFSLCSTEGEDNFEQDIDDDVPAPAPAATSLPKPTPPILQAQPLLPSHLSIQHTALPLSANHKQLTHIPIGHITVHPVGVSVSQPTMVGHITHTFTHHTLAAVMSQGSPSLGKPTAVLAPHPQLVGQAAVLNPVTMVTVPTFPVSTLKLA</sequence>
<dbReference type="Pfam" id="PF00010">
    <property type="entry name" value="HLH"/>
    <property type="match status" value="1"/>
</dbReference>
<name>A0A3Q3X007_MOLML</name>
<evidence type="ECO:0000256" key="2">
    <source>
        <dbReference type="ARBA" id="ARBA00023015"/>
    </source>
</evidence>
<evidence type="ECO:0000313" key="9">
    <source>
        <dbReference type="Proteomes" id="UP000261620"/>
    </source>
</evidence>
<keyword evidence="3" id="KW-0238">DNA-binding</keyword>
<keyword evidence="5" id="KW-0539">Nucleus</keyword>
<dbReference type="OMA" id="HITHTFA"/>
<dbReference type="STRING" id="94237.ENSMMOP00000015139"/>
<keyword evidence="4" id="KW-0804">Transcription</keyword>
<evidence type="ECO:0000256" key="1">
    <source>
        <dbReference type="ARBA" id="ARBA00004123"/>
    </source>
</evidence>
<feature type="compositionally biased region" description="Low complexity" evidence="6">
    <location>
        <begin position="120"/>
        <end position="133"/>
    </location>
</feature>
<dbReference type="Ensembl" id="ENSMMOT00000015387.1">
    <property type="protein sequence ID" value="ENSMMOP00000015139.1"/>
    <property type="gene ID" value="ENSMMOG00000011567.1"/>
</dbReference>
<feature type="region of interest" description="Disordered" evidence="6">
    <location>
        <begin position="119"/>
        <end position="140"/>
    </location>
</feature>
<dbReference type="SUPFAM" id="SSF47459">
    <property type="entry name" value="HLH, helix-loop-helix DNA-binding domain"/>
    <property type="match status" value="1"/>
</dbReference>
<accession>A0A3Q3X007</accession>
<dbReference type="PANTHER" id="PTHR11969:SF96">
    <property type="entry name" value="MAX NETWORK TRANSCRIPTIONAL REPRESSOR B"/>
    <property type="match status" value="1"/>
</dbReference>
<evidence type="ECO:0000256" key="5">
    <source>
        <dbReference type="ARBA" id="ARBA00023242"/>
    </source>
</evidence>
<dbReference type="Proteomes" id="UP000261620">
    <property type="component" value="Unplaced"/>
</dbReference>
<dbReference type="SMART" id="SM00353">
    <property type="entry name" value="HLH"/>
    <property type="match status" value="1"/>
</dbReference>
<keyword evidence="2" id="KW-0805">Transcription regulation</keyword>
<evidence type="ECO:0000259" key="7">
    <source>
        <dbReference type="PROSITE" id="PS50888"/>
    </source>
</evidence>
<reference evidence="8" key="2">
    <citation type="submission" date="2025-09" db="UniProtKB">
        <authorList>
            <consortium name="Ensembl"/>
        </authorList>
    </citation>
    <scope>IDENTIFICATION</scope>
</reference>
<dbReference type="GO" id="GO:0000978">
    <property type="term" value="F:RNA polymerase II cis-regulatory region sequence-specific DNA binding"/>
    <property type="evidence" value="ECO:0007669"/>
    <property type="project" value="TreeGrafter"/>
</dbReference>
<feature type="compositionally biased region" description="Pro residues" evidence="6">
    <location>
        <begin position="73"/>
        <end position="83"/>
    </location>
</feature>
<dbReference type="GO" id="GO:0000981">
    <property type="term" value="F:DNA-binding transcription factor activity, RNA polymerase II-specific"/>
    <property type="evidence" value="ECO:0007669"/>
    <property type="project" value="TreeGrafter"/>
</dbReference>
<dbReference type="GO" id="GO:0046983">
    <property type="term" value="F:protein dimerization activity"/>
    <property type="evidence" value="ECO:0007669"/>
    <property type="project" value="InterPro"/>
</dbReference>
<dbReference type="PROSITE" id="PS50888">
    <property type="entry name" value="BHLH"/>
    <property type="match status" value="1"/>
</dbReference>
<feature type="region of interest" description="Disordered" evidence="6">
    <location>
        <begin position="184"/>
        <end position="208"/>
    </location>
</feature>
<reference evidence="8" key="1">
    <citation type="submission" date="2025-08" db="UniProtKB">
        <authorList>
            <consortium name="Ensembl"/>
        </authorList>
    </citation>
    <scope>IDENTIFICATION</scope>
</reference>
<organism evidence="8 9">
    <name type="scientific">Mola mola</name>
    <name type="common">Ocean sunfish</name>
    <name type="synonym">Tetraodon mola</name>
    <dbReference type="NCBI Taxonomy" id="94237"/>
    <lineage>
        <taxon>Eukaryota</taxon>
        <taxon>Metazoa</taxon>
        <taxon>Chordata</taxon>
        <taxon>Craniata</taxon>
        <taxon>Vertebrata</taxon>
        <taxon>Euteleostomi</taxon>
        <taxon>Actinopterygii</taxon>
        <taxon>Neopterygii</taxon>
        <taxon>Teleostei</taxon>
        <taxon>Neoteleostei</taxon>
        <taxon>Acanthomorphata</taxon>
        <taxon>Eupercaria</taxon>
        <taxon>Tetraodontiformes</taxon>
        <taxon>Molidae</taxon>
        <taxon>Mola</taxon>
    </lineage>
</organism>
<keyword evidence="9" id="KW-1185">Reference proteome</keyword>
<protein>
    <recommendedName>
        <fullName evidence="7">BHLH domain-containing protein</fullName>
    </recommendedName>
</protein>